<dbReference type="SUPFAM" id="SSF55031">
    <property type="entry name" value="Bacterial exopeptidase dimerisation domain"/>
    <property type="match status" value="1"/>
</dbReference>
<feature type="domain" description="Peptidase M20 dimerisation" evidence="3">
    <location>
        <begin position="160"/>
        <end position="259"/>
    </location>
</feature>
<dbReference type="Proteomes" id="UP000033115">
    <property type="component" value="Chromosome"/>
</dbReference>
<dbReference type="InterPro" id="IPR036264">
    <property type="entry name" value="Bact_exopeptidase_dim_dom"/>
</dbReference>
<name>A0A0E3K4L9_CLOSL</name>
<keyword evidence="2" id="KW-0378">Hydrolase</keyword>
<reference evidence="4 5" key="1">
    <citation type="journal article" date="2015" name="J. Biotechnol.">
        <title>Complete genome sequence of a malodorant-producing acetogen, Clostridium scatologenes ATCC 25775(T).</title>
        <authorList>
            <person name="Zhu Z."/>
            <person name="Guo T."/>
            <person name="Zheng H."/>
            <person name="Song T."/>
            <person name="Ouyang P."/>
            <person name="Xie J."/>
        </authorList>
    </citation>
    <scope>NUCLEOTIDE SEQUENCE [LARGE SCALE GENOMIC DNA]</scope>
    <source>
        <strain evidence="4 5">ATCC 25775</strain>
    </source>
</reference>
<protein>
    <submittedName>
        <fullName evidence="4">Peptidase M20</fullName>
    </submittedName>
</protein>
<gene>
    <name evidence="4" type="ORF">CSCA_4899</name>
</gene>
<dbReference type="InterPro" id="IPR002933">
    <property type="entry name" value="Peptidase_M20"/>
</dbReference>
<organism evidence="4 5">
    <name type="scientific">Clostridium scatologenes</name>
    <dbReference type="NCBI Taxonomy" id="1548"/>
    <lineage>
        <taxon>Bacteria</taxon>
        <taxon>Bacillati</taxon>
        <taxon>Bacillota</taxon>
        <taxon>Clostridia</taxon>
        <taxon>Eubacteriales</taxon>
        <taxon>Clostridiaceae</taxon>
        <taxon>Clostridium</taxon>
    </lineage>
</organism>
<dbReference type="InterPro" id="IPR011650">
    <property type="entry name" value="Peptidase_M20_dimer"/>
</dbReference>
<dbReference type="SUPFAM" id="SSF53187">
    <property type="entry name" value="Zn-dependent exopeptidases"/>
    <property type="match status" value="1"/>
</dbReference>
<evidence type="ECO:0000256" key="2">
    <source>
        <dbReference type="ARBA" id="ARBA00022801"/>
    </source>
</evidence>
<dbReference type="STRING" id="1548.CSCA_4899"/>
<evidence type="ECO:0000313" key="5">
    <source>
        <dbReference type="Proteomes" id="UP000033115"/>
    </source>
</evidence>
<evidence type="ECO:0000256" key="1">
    <source>
        <dbReference type="ARBA" id="ARBA00022723"/>
    </source>
</evidence>
<proteinExistence type="predicted"/>
<dbReference type="Pfam" id="PF01546">
    <property type="entry name" value="Peptidase_M20"/>
    <property type="match status" value="1"/>
</dbReference>
<dbReference type="KEGG" id="csq:CSCA_4899"/>
<dbReference type="AlphaFoldDB" id="A0A0E3K4L9"/>
<dbReference type="Gene3D" id="3.30.70.360">
    <property type="match status" value="1"/>
</dbReference>
<sequence>MDCIEITKELIKIDSSNLKGANKAINFCKDILTSNELKPEIIENNGFKTLTCNIGSGNKKIILNGHLDVVPGTPDQFIPYMENGKLYGRGSADMKAGAAAMLNTILNLKDKNLPCKIELQLVTDEETGGFNCSEYLSNNGFTADFVICGEPTQLGIGIQAKGILQVYLELAGKSAHGSRPWLGDNAIIKAYEAFKLIENLPFAKEKSKLYDHPSINLSKIEGGDVYNKVPDYCKMYLDIRFLPEQNSQEIIRQIEETTGTHVNIHSIGDAVKTKFDDIYVKKLEKSISKISNNKPEVFGQHGSADTRFYSKHNIPAVEFGPSGQNWHGKDEFLIVDSLYAYEKMLMDFILNLDSI</sequence>
<accession>A0A0E3K4L9</accession>
<dbReference type="PANTHER" id="PTHR43808">
    <property type="entry name" value="ACETYLORNITHINE DEACETYLASE"/>
    <property type="match status" value="1"/>
</dbReference>
<evidence type="ECO:0000259" key="3">
    <source>
        <dbReference type="Pfam" id="PF07687"/>
    </source>
</evidence>
<evidence type="ECO:0000313" key="4">
    <source>
        <dbReference type="EMBL" id="AKA72024.1"/>
    </source>
</evidence>
<dbReference type="HOGENOM" id="CLU_021802_2_0_9"/>
<keyword evidence="1" id="KW-0479">Metal-binding</keyword>
<dbReference type="InterPro" id="IPR050072">
    <property type="entry name" value="Peptidase_M20A"/>
</dbReference>
<dbReference type="GO" id="GO:0016787">
    <property type="term" value="F:hydrolase activity"/>
    <property type="evidence" value="ECO:0007669"/>
    <property type="project" value="UniProtKB-KW"/>
</dbReference>
<dbReference type="Gene3D" id="3.40.630.10">
    <property type="entry name" value="Zn peptidases"/>
    <property type="match status" value="1"/>
</dbReference>
<dbReference type="RefSeq" id="WP_029162382.1">
    <property type="nucleotide sequence ID" value="NZ_CP009933.1"/>
</dbReference>
<dbReference type="EMBL" id="CP009933">
    <property type="protein sequence ID" value="AKA72024.1"/>
    <property type="molecule type" value="Genomic_DNA"/>
</dbReference>
<dbReference type="GO" id="GO:0046872">
    <property type="term" value="F:metal ion binding"/>
    <property type="evidence" value="ECO:0007669"/>
    <property type="project" value="UniProtKB-KW"/>
</dbReference>
<keyword evidence="5" id="KW-1185">Reference proteome</keyword>
<dbReference type="Pfam" id="PF07687">
    <property type="entry name" value="M20_dimer"/>
    <property type="match status" value="1"/>
</dbReference>